<evidence type="ECO:0000313" key="3">
    <source>
        <dbReference type="Proteomes" id="UP000636709"/>
    </source>
</evidence>
<proteinExistence type="predicted"/>
<keyword evidence="3" id="KW-1185">Reference proteome</keyword>
<feature type="domain" description="Reverse transcriptase" evidence="1">
    <location>
        <begin position="454"/>
        <end position="728"/>
    </location>
</feature>
<dbReference type="PROSITE" id="PS50878">
    <property type="entry name" value="RT_POL"/>
    <property type="match status" value="1"/>
</dbReference>
<name>A0A835E9M6_9POAL</name>
<dbReference type="Gene3D" id="3.60.10.10">
    <property type="entry name" value="Endonuclease/exonuclease/phosphatase"/>
    <property type="match status" value="1"/>
</dbReference>
<dbReference type="InterPro" id="IPR036691">
    <property type="entry name" value="Endo/exonu/phosph_ase_sf"/>
</dbReference>
<accession>A0A835E9M6</accession>
<dbReference type="InterPro" id="IPR005135">
    <property type="entry name" value="Endo/exonuclease/phosphatase"/>
</dbReference>
<dbReference type="GO" id="GO:0003824">
    <property type="term" value="F:catalytic activity"/>
    <property type="evidence" value="ECO:0007669"/>
    <property type="project" value="InterPro"/>
</dbReference>
<dbReference type="InterPro" id="IPR043502">
    <property type="entry name" value="DNA/RNA_pol_sf"/>
</dbReference>
<dbReference type="InterPro" id="IPR000477">
    <property type="entry name" value="RT_dom"/>
</dbReference>
<evidence type="ECO:0000259" key="1">
    <source>
        <dbReference type="PROSITE" id="PS50878"/>
    </source>
</evidence>
<dbReference type="SUPFAM" id="SSF56219">
    <property type="entry name" value="DNase I-like"/>
    <property type="match status" value="1"/>
</dbReference>
<dbReference type="Pfam" id="PF00078">
    <property type="entry name" value="RVT_1"/>
    <property type="match status" value="1"/>
</dbReference>
<dbReference type="PANTHER" id="PTHR19446">
    <property type="entry name" value="REVERSE TRANSCRIPTASES"/>
    <property type="match status" value="1"/>
</dbReference>
<sequence length="764" mass="85133">MRVAIACLQETKLNAPDTSKIRSFLPARLGAHCLINSSGTSGGILTAWDPNSFSLVSVSRRAFCLSVTLAQNHDNSCLHVANIYAPAHAHEKASFICELSTLAPPANTPWILLGDFNLTRSPSDKNNSNFSAAEASSFNDALNILGVMEIPLRDRAYTWSNNRENPTLVKLDRVFIDLAWGDLFSNTTLSSLTRFASDHVPLLVNVSTRIPRPSCFRYDRSWSLHEEYRELIRGRWNTTTSHDPAKRITSRLKLCRRLSKDWNCRIGSHAHRERDCKAIIDALDLLEEERVLSPAESHIRALAADSLSLSIKEKVAYWKQRGKIRIAVEGDENTKFFHAHASHRLRKNSIQLLEQDGLEVTDHDEKASILHSYYSDLLGCSSTTTWNFDLGSLYNSSSAWDASSLSRPFEPDEIAAVFRGMNPNSSPGPDGFSPSFFVTFWYVVKNDVLDVFASFFDHSLSLDGLNRAYLVLLPKKDGARYAADFRPISLQSCLLKALAKVLTNRLQPLIPSIVGPDQTGFVKGRCISENFIYAAELLSCCHKRKAPTIVLKLDFHKAFDSIGWDSLDSILAVRGFDSKWRRWITSLLSTGHTSNLLNGSPGRWFQCRRGLRQGDPLSPYLFIIVADVLKQLILRHSADLEHPLVSGVPCPVLQYADDTLILLRGNCSAASVLKRVLEDFAQATGLTINFHKSTFIPLHLTDDESARISDILGCPISSFPQPYLGLPLSPTKLNNADFQPLVANVTNTFLVGVANSYLLETVLF</sequence>
<gene>
    <name evidence="2" type="ORF">HU200_049753</name>
</gene>
<evidence type="ECO:0000313" key="2">
    <source>
        <dbReference type="EMBL" id="KAF8672185.1"/>
    </source>
</evidence>
<dbReference type="CDD" id="cd01650">
    <property type="entry name" value="RT_nLTR_like"/>
    <property type="match status" value="1"/>
</dbReference>
<dbReference type="OrthoDB" id="691633at2759"/>
<protein>
    <recommendedName>
        <fullName evidence="1">Reverse transcriptase domain-containing protein</fullName>
    </recommendedName>
</protein>
<dbReference type="AlphaFoldDB" id="A0A835E9M6"/>
<reference evidence="2" key="1">
    <citation type="submission" date="2020-07" db="EMBL/GenBank/DDBJ databases">
        <title>Genome sequence and genetic diversity analysis of an under-domesticated orphan crop, white fonio (Digitaria exilis).</title>
        <authorList>
            <person name="Bennetzen J.L."/>
            <person name="Chen S."/>
            <person name="Ma X."/>
            <person name="Wang X."/>
            <person name="Yssel A.E.J."/>
            <person name="Chaluvadi S.R."/>
            <person name="Johnson M."/>
            <person name="Gangashetty P."/>
            <person name="Hamidou F."/>
            <person name="Sanogo M.D."/>
            <person name="Zwaenepoel A."/>
            <person name="Wallace J."/>
            <person name="Van De Peer Y."/>
            <person name="Van Deynze A."/>
        </authorList>
    </citation>
    <scope>NUCLEOTIDE SEQUENCE</scope>
    <source>
        <tissue evidence="2">Leaves</tissue>
    </source>
</reference>
<organism evidence="2 3">
    <name type="scientific">Digitaria exilis</name>
    <dbReference type="NCBI Taxonomy" id="1010633"/>
    <lineage>
        <taxon>Eukaryota</taxon>
        <taxon>Viridiplantae</taxon>
        <taxon>Streptophyta</taxon>
        <taxon>Embryophyta</taxon>
        <taxon>Tracheophyta</taxon>
        <taxon>Spermatophyta</taxon>
        <taxon>Magnoliopsida</taxon>
        <taxon>Liliopsida</taxon>
        <taxon>Poales</taxon>
        <taxon>Poaceae</taxon>
        <taxon>PACMAD clade</taxon>
        <taxon>Panicoideae</taxon>
        <taxon>Panicodae</taxon>
        <taxon>Paniceae</taxon>
        <taxon>Anthephorinae</taxon>
        <taxon>Digitaria</taxon>
    </lineage>
</organism>
<comment type="caution">
    <text evidence="2">The sequence shown here is derived from an EMBL/GenBank/DDBJ whole genome shotgun (WGS) entry which is preliminary data.</text>
</comment>
<dbReference type="Pfam" id="PF03372">
    <property type="entry name" value="Exo_endo_phos"/>
    <property type="match status" value="1"/>
</dbReference>
<dbReference type="Proteomes" id="UP000636709">
    <property type="component" value="Unassembled WGS sequence"/>
</dbReference>
<dbReference type="EMBL" id="JACEFO010002223">
    <property type="protein sequence ID" value="KAF8672185.1"/>
    <property type="molecule type" value="Genomic_DNA"/>
</dbReference>
<dbReference type="SUPFAM" id="SSF56672">
    <property type="entry name" value="DNA/RNA polymerases"/>
    <property type="match status" value="1"/>
</dbReference>